<organism evidence="6 7">
    <name type="scientific">Salininema proteolyticum</name>
    <dbReference type="NCBI Taxonomy" id="1607685"/>
    <lineage>
        <taxon>Bacteria</taxon>
        <taxon>Bacillati</taxon>
        <taxon>Actinomycetota</taxon>
        <taxon>Actinomycetes</taxon>
        <taxon>Glycomycetales</taxon>
        <taxon>Glycomycetaceae</taxon>
        <taxon>Salininema</taxon>
    </lineage>
</organism>
<reference evidence="7" key="1">
    <citation type="journal article" date="2019" name="Int. J. Syst. Evol. Microbiol.">
        <title>The Global Catalogue of Microorganisms (GCM) 10K type strain sequencing project: providing services to taxonomists for standard genome sequencing and annotation.</title>
        <authorList>
            <consortium name="The Broad Institute Genomics Platform"/>
            <consortium name="The Broad Institute Genome Sequencing Center for Infectious Disease"/>
            <person name="Wu L."/>
            <person name="Ma J."/>
        </authorList>
    </citation>
    <scope>NUCLEOTIDE SEQUENCE [LARGE SCALE GENOMIC DNA]</scope>
    <source>
        <strain evidence="7">IBRC-M 10908</strain>
    </source>
</reference>
<feature type="transmembrane region" description="Helical" evidence="5">
    <location>
        <begin position="7"/>
        <end position="25"/>
    </location>
</feature>
<feature type="transmembrane region" description="Helical" evidence="5">
    <location>
        <begin position="45"/>
        <end position="66"/>
    </location>
</feature>
<dbReference type="Pfam" id="PF13564">
    <property type="entry name" value="DoxX_2"/>
    <property type="match status" value="2"/>
</dbReference>
<evidence type="ECO:0000313" key="6">
    <source>
        <dbReference type="EMBL" id="MFC4338034.1"/>
    </source>
</evidence>
<accession>A0ABV8U4H7</accession>
<keyword evidence="7" id="KW-1185">Reference proteome</keyword>
<comment type="subcellular location">
    <subcellularLocation>
        <location evidence="1">Membrane</location>
        <topology evidence="1">Multi-pass membrane protein</topology>
    </subcellularLocation>
</comment>
<feature type="transmembrane region" description="Helical" evidence="5">
    <location>
        <begin position="73"/>
        <end position="91"/>
    </location>
</feature>
<feature type="transmembrane region" description="Helical" evidence="5">
    <location>
        <begin position="226"/>
        <end position="244"/>
    </location>
</feature>
<gene>
    <name evidence="6" type="ORF">ACFPET_22845</name>
</gene>
<dbReference type="InterPro" id="IPR032808">
    <property type="entry name" value="DoxX"/>
</dbReference>
<evidence type="ECO:0000256" key="2">
    <source>
        <dbReference type="ARBA" id="ARBA00022692"/>
    </source>
</evidence>
<dbReference type="RefSeq" id="WP_380625653.1">
    <property type="nucleotide sequence ID" value="NZ_JBHSDK010000061.1"/>
</dbReference>
<dbReference type="Proteomes" id="UP001595823">
    <property type="component" value="Unassembled WGS sequence"/>
</dbReference>
<keyword evidence="4 5" id="KW-0472">Membrane</keyword>
<evidence type="ECO:0000256" key="3">
    <source>
        <dbReference type="ARBA" id="ARBA00022989"/>
    </source>
</evidence>
<feature type="transmembrane region" description="Helical" evidence="5">
    <location>
        <begin position="135"/>
        <end position="154"/>
    </location>
</feature>
<feature type="transmembrane region" description="Helical" evidence="5">
    <location>
        <begin position="201"/>
        <end position="220"/>
    </location>
</feature>
<keyword evidence="3 5" id="KW-1133">Transmembrane helix</keyword>
<feature type="transmembrane region" description="Helical" evidence="5">
    <location>
        <begin position="174"/>
        <end position="194"/>
    </location>
</feature>
<sequence length="297" mass="32484">MRPRRILYWGTTLVIALESAVGGVWDVLRTDYVREVLEVELGYPYYVAILLGVWKIPGAVVLLLPGLPRLKEWAYAGVMLVYTGAFASHLLAGDAAAGFGPLGFAAITALSWYLRPEARAYSVADPLARSRPATVAYWGSTAVLGTVLLAGGVADLLRRPDTLAGMEALGYPAYFLLIIGFWKVVGAAALVAPLPRRIVEWAYAGAFFNFSGAAVSHVVSGSAVSHVLWTAFFSLTVLASYALWSRDRFRKPRPLAGHRPMGYSALCNTAICTITEEGSWRDADRDRTWWRSPCWHS</sequence>
<comment type="caution">
    <text evidence="6">The sequence shown here is derived from an EMBL/GenBank/DDBJ whole genome shotgun (WGS) entry which is preliminary data.</text>
</comment>
<keyword evidence="2 5" id="KW-0812">Transmembrane</keyword>
<protein>
    <submittedName>
        <fullName evidence="6">DoxX family protein</fullName>
    </submittedName>
</protein>
<dbReference type="EMBL" id="JBHSDK010000061">
    <property type="protein sequence ID" value="MFC4338034.1"/>
    <property type="molecule type" value="Genomic_DNA"/>
</dbReference>
<proteinExistence type="predicted"/>
<evidence type="ECO:0000313" key="7">
    <source>
        <dbReference type="Proteomes" id="UP001595823"/>
    </source>
</evidence>
<evidence type="ECO:0000256" key="5">
    <source>
        <dbReference type="SAM" id="Phobius"/>
    </source>
</evidence>
<name>A0ABV8U4H7_9ACTN</name>
<feature type="transmembrane region" description="Helical" evidence="5">
    <location>
        <begin position="97"/>
        <end position="114"/>
    </location>
</feature>
<evidence type="ECO:0000256" key="1">
    <source>
        <dbReference type="ARBA" id="ARBA00004141"/>
    </source>
</evidence>
<evidence type="ECO:0000256" key="4">
    <source>
        <dbReference type="ARBA" id="ARBA00023136"/>
    </source>
</evidence>